<dbReference type="GO" id="GO:0005524">
    <property type="term" value="F:ATP binding"/>
    <property type="evidence" value="ECO:0007669"/>
    <property type="project" value="UniProtKB-KW"/>
</dbReference>
<dbReference type="PANTHER" id="PTHR24220">
    <property type="entry name" value="IMPORT ATP-BINDING PROTEIN"/>
    <property type="match status" value="1"/>
</dbReference>
<dbReference type="EMBL" id="CP159872">
    <property type="protein sequence ID" value="XCM80260.1"/>
    <property type="molecule type" value="Genomic_DNA"/>
</dbReference>
<keyword evidence="3" id="KW-0067">ATP-binding</keyword>
<dbReference type="InterPro" id="IPR015854">
    <property type="entry name" value="ABC_transpr_LolD-like"/>
</dbReference>
<dbReference type="Gene3D" id="3.40.50.300">
    <property type="entry name" value="P-loop containing nucleotide triphosphate hydrolases"/>
    <property type="match status" value="1"/>
</dbReference>
<feature type="compositionally biased region" description="Gly residues" evidence="1">
    <location>
        <begin position="231"/>
        <end position="249"/>
    </location>
</feature>
<evidence type="ECO:0000256" key="1">
    <source>
        <dbReference type="SAM" id="MobiDB-lite"/>
    </source>
</evidence>
<dbReference type="GO" id="GO:0016887">
    <property type="term" value="F:ATP hydrolysis activity"/>
    <property type="evidence" value="ECO:0007669"/>
    <property type="project" value="InterPro"/>
</dbReference>
<name>A0AAU8JYT5_9ACTN</name>
<dbReference type="Pfam" id="PF00005">
    <property type="entry name" value="ABC_tran"/>
    <property type="match status" value="1"/>
</dbReference>
<organism evidence="3">
    <name type="scientific">Kitasatospora camelliae</name>
    <dbReference type="NCBI Taxonomy" id="3156397"/>
    <lineage>
        <taxon>Bacteria</taxon>
        <taxon>Bacillati</taxon>
        <taxon>Actinomycetota</taxon>
        <taxon>Actinomycetes</taxon>
        <taxon>Kitasatosporales</taxon>
        <taxon>Streptomycetaceae</taxon>
        <taxon>Kitasatospora</taxon>
    </lineage>
</organism>
<dbReference type="AlphaFoldDB" id="A0AAU8JYT5"/>
<protein>
    <submittedName>
        <fullName evidence="3">ATP-binding cassette domain-containing protein</fullName>
    </submittedName>
</protein>
<reference evidence="3" key="1">
    <citation type="submission" date="2024-06" db="EMBL/GenBank/DDBJ databases">
        <title>The genome sequences of Kitasatospora sp. strain HUAS MG31.</title>
        <authorList>
            <person name="Mo P."/>
        </authorList>
    </citation>
    <scope>NUCLEOTIDE SEQUENCE</scope>
    <source>
        <strain evidence="3">HUAS MG31</strain>
    </source>
</reference>
<dbReference type="GO" id="GO:0005886">
    <property type="term" value="C:plasma membrane"/>
    <property type="evidence" value="ECO:0007669"/>
    <property type="project" value="TreeGrafter"/>
</dbReference>
<accession>A0AAU8JYT5</accession>
<feature type="compositionally biased region" description="Acidic residues" evidence="1">
    <location>
        <begin position="271"/>
        <end position="284"/>
    </location>
</feature>
<evidence type="ECO:0000259" key="2">
    <source>
        <dbReference type="PROSITE" id="PS50893"/>
    </source>
</evidence>
<dbReference type="GO" id="GO:0022857">
    <property type="term" value="F:transmembrane transporter activity"/>
    <property type="evidence" value="ECO:0007669"/>
    <property type="project" value="TreeGrafter"/>
</dbReference>
<feature type="region of interest" description="Disordered" evidence="1">
    <location>
        <begin position="231"/>
        <end position="341"/>
    </location>
</feature>
<dbReference type="RefSeq" id="WP_354641199.1">
    <property type="nucleotide sequence ID" value="NZ_CP159872.1"/>
</dbReference>
<feature type="compositionally biased region" description="Basic and acidic residues" evidence="1">
    <location>
        <begin position="319"/>
        <end position="328"/>
    </location>
</feature>
<sequence length="341" mass="35640">MSTPVVEFREVGLTLPGPPPATVLGPCGLTVRPGEYLAVTGPPGEGRSALVDLLGLLTAPTRGRYLLDGVDTTALTDRRRSALRGRRIGLLRTADLLMPDRTAAENAALALLYTADRGTRRPAERLAAAGEALARVGLAARAARPVRGLTPGERRRVALARALAADPVLLVCEEPSGGLAPQDAEHLLDLMDGLNADGLTVVLATGDGSVAARADRVVTVRGGVLRDLGWHGGGVWRGGPPAGRDGSPGGWSNASPDGWSNRWSDGWSDGWSEEWPEPEEEGWAEPDTLVDPAAWAEPDGWSGQTGRSGLVGWSAPGDRSGRSGRGPDEGPDAYEEEVGAR</sequence>
<evidence type="ECO:0000313" key="3">
    <source>
        <dbReference type="EMBL" id="XCM80260.1"/>
    </source>
</evidence>
<proteinExistence type="predicted"/>
<feature type="compositionally biased region" description="Acidic residues" evidence="1">
    <location>
        <begin position="329"/>
        <end position="341"/>
    </location>
</feature>
<gene>
    <name evidence="3" type="ORF">ABWK59_15680</name>
</gene>
<dbReference type="PROSITE" id="PS50893">
    <property type="entry name" value="ABC_TRANSPORTER_2"/>
    <property type="match status" value="1"/>
</dbReference>
<keyword evidence="3" id="KW-0547">Nucleotide-binding</keyword>
<dbReference type="KEGG" id="kcm:ABWK59_15680"/>
<dbReference type="PANTHER" id="PTHR24220:SF86">
    <property type="entry name" value="ABC TRANSPORTER ABCH.1"/>
    <property type="match status" value="1"/>
</dbReference>
<dbReference type="InterPro" id="IPR003439">
    <property type="entry name" value="ABC_transporter-like_ATP-bd"/>
</dbReference>
<dbReference type="InterPro" id="IPR027417">
    <property type="entry name" value="P-loop_NTPase"/>
</dbReference>
<feature type="domain" description="ABC transporter" evidence="2">
    <location>
        <begin position="6"/>
        <end position="247"/>
    </location>
</feature>
<dbReference type="SUPFAM" id="SSF52540">
    <property type="entry name" value="P-loop containing nucleoside triphosphate hydrolases"/>
    <property type="match status" value="1"/>
</dbReference>